<accession>A0A8J6MD50</accession>
<reference evidence="1" key="1">
    <citation type="submission" date="2020-08" db="EMBL/GenBank/DDBJ databases">
        <title>Genome public.</title>
        <authorList>
            <person name="Liu C."/>
            <person name="Sun Q."/>
        </authorList>
    </citation>
    <scope>NUCLEOTIDE SEQUENCE</scope>
    <source>
        <strain evidence="1">NSJ-52</strain>
    </source>
</reference>
<evidence type="ECO:0000313" key="1">
    <source>
        <dbReference type="EMBL" id="MBC5737149.1"/>
    </source>
</evidence>
<name>A0A8J6MD50_9FIRM</name>
<dbReference type="AlphaFoldDB" id="A0A8J6MD50"/>
<proteinExistence type="predicted"/>
<comment type="caution">
    <text evidence="1">The sequence shown here is derived from an EMBL/GenBank/DDBJ whole genome shotgun (WGS) entry which is preliminary data.</text>
</comment>
<dbReference type="Proteomes" id="UP000607645">
    <property type="component" value="Unassembled WGS sequence"/>
</dbReference>
<evidence type="ECO:0000313" key="2">
    <source>
        <dbReference type="Proteomes" id="UP000607645"/>
    </source>
</evidence>
<dbReference type="RefSeq" id="WP_155147148.1">
    <property type="nucleotide sequence ID" value="NZ_JACOPQ010000006.1"/>
</dbReference>
<protein>
    <submittedName>
        <fullName evidence="1">Uncharacterized protein</fullName>
    </submittedName>
</protein>
<dbReference type="EMBL" id="JACOPQ010000006">
    <property type="protein sequence ID" value="MBC5737149.1"/>
    <property type="molecule type" value="Genomic_DNA"/>
</dbReference>
<gene>
    <name evidence="1" type="ORF">H8S62_09020</name>
</gene>
<organism evidence="1 2">
    <name type="scientific">Lawsonibacter faecis</name>
    <dbReference type="NCBI Taxonomy" id="2763052"/>
    <lineage>
        <taxon>Bacteria</taxon>
        <taxon>Bacillati</taxon>
        <taxon>Bacillota</taxon>
        <taxon>Clostridia</taxon>
        <taxon>Eubacteriales</taxon>
        <taxon>Oscillospiraceae</taxon>
        <taxon>Lawsonibacter</taxon>
    </lineage>
</organism>
<sequence>MRFIKLNHGWNAEPNVPDVKIAVDDTDVIVRFRLNPFQFKEFVYGDEGLLTFHNCCQYRVGVPNDEGFYQYGQSRFKQYGIAWGEFYQLEDSGWESEFPDSIQVSGQATENCKHYLFYFRDDTFECIADSFNFQVIHA</sequence>
<keyword evidence="2" id="KW-1185">Reference proteome</keyword>